<evidence type="ECO:0000313" key="3">
    <source>
        <dbReference type="Proteomes" id="UP000011668"/>
    </source>
</evidence>
<proteinExistence type="predicted"/>
<dbReference type="OrthoDB" id="10550362at2759"/>
<evidence type="ECO:0000313" key="2">
    <source>
        <dbReference type="EMBL" id="ELU41337.1"/>
    </source>
</evidence>
<protein>
    <submittedName>
        <fullName evidence="2">Uncharacterized protein</fullName>
    </submittedName>
</protein>
<comment type="caution">
    <text evidence="2">The sequence shown here is derived from an EMBL/GenBank/DDBJ whole genome shotgun (WGS) entry which is preliminary data.</text>
</comment>
<reference evidence="2 3" key="1">
    <citation type="journal article" date="2013" name="Nat. Commun.">
        <title>The evolution and pathogenic mechanisms of the rice sheath blight pathogen.</title>
        <authorList>
            <person name="Zheng A."/>
            <person name="Lin R."/>
            <person name="Xu L."/>
            <person name="Qin P."/>
            <person name="Tang C."/>
            <person name="Ai P."/>
            <person name="Zhang D."/>
            <person name="Liu Y."/>
            <person name="Sun Z."/>
            <person name="Feng H."/>
            <person name="Wang Y."/>
            <person name="Chen Y."/>
            <person name="Liang X."/>
            <person name="Fu R."/>
            <person name="Li Q."/>
            <person name="Zhang J."/>
            <person name="Yu X."/>
            <person name="Xie Z."/>
            <person name="Ding L."/>
            <person name="Guan P."/>
            <person name="Tang J."/>
            <person name="Liang Y."/>
            <person name="Wang S."/>
            <person name="Deng Q."/>
            <person name="Li S."/>
            <person name="Zhu J."/>
            <person name="Wang L."/>
            <person name="Liu H."/>
            <person name="Li P."/>
        </authorList>
    </citation>
    <scope>NUCLEOTIDE SEQUENCE [LARGE SCALE GENOMIC DNA]</scope>
    <source>
        <strain evidence="3">AG-1 IA</strain>
    </source>
</reference>
<dbReference type="HOGENOM" id="CLU_973791_0_0_1"/>
<evidence type="ECO:0000256" key="1">
    <source>
        <dbReference type="SAM" id="MobiDB-lite"/>
    </source>
</evidence>
<feature type="region of interest" description="Disordered" evidence="1">
    <location>
        <begin position="159"/>
        <end position="195"/>
    </location>
</feature>
<name>L8WWZ5_THACA</name>
<sequence length="286" mass="31133">MSGPPGTSDKKYICPFWPTFQLEPMPLNEPGTNDVPGATPGIALSAFQLVPVPRLFSDSGLNEVPIPNPSDMGVPDQFPGVPPVKGMSPAPIRVPELPRKLNASPPCIRGFRIGTAAEVNRQQQCPTKQAARSTACAERVSKTVEMGLVGVGCNWDPRSETQCNGPNPESARGSGPPPANHPDKTKRCTQNPWEDTRSVPNRFADILLRGVALSHMTRYGECTHPLHLATIFPPKFIFYMRQRTFDGVYNGVVRPAYKISLLSGRPDGFCLNNIGPHLDPKSTDQD</sequence>
<accession>L8WWZ5</accession>
<dbReference type="EMBL" id="AFRT01001079">
    <property type="protein sequence ID" value="ELU41337.1"/>
    <property type="molecule type" value="Genomic_DNA"/>
</dbReference>
<dbReference type="Proteomes" id="UP000011668">
    <property type="component" value="Unassembled WGS sequence"/>
</dbReference>
<organism evidence="2 3">
    <name type="scientific">Thanatephorus cucumeris (strain AG1-IA)</name>
    <name type="common">Rice sheath blight fungus</name>
    <name type="synonym">Rhizoctonia solani</name>
    <dbReference type="NCBI Taxonomy" id="983506"/>
    <lineage>
        <taxon>Eukaryota</taxon>
        <taxon>Fungi</taxon>
        <taxon>Dikarya</taxon>
        <taxon>Basidiomycota</taxon>
        <taxon>Agaricomycotina</taxon>
        <taxon>Agaricomycetes</taxon>
        <taxon>Cantharellales</taxon>
        <taxon>Ceratobasidiaceae</taxon>
        <taxon>Rhizoctonia</taxon>
        <taxon>Rhizoctonia solani AG-1</taxon>
    </lineage>
</organism>
<keyword evidence="3" id="KW-1185">Reference proteome</keyword>
<gene>
    <name evidence="2" type="ORF">AG1IA_04635</name>
</gene>
<dbReference type="AlphaFoldDB" id="L8WWZ5"/>